<evidence type="ECO:0000256" key="1">
    <source>
        <dbReference type="ARBA" id="ARBA00022771"/>
    </source>
</evidence>
<dbReference type="GO" id="GO:0007017">
    <property type="term" value="P:microtubule-based process"/>
    <property type="evidence" value="ECO:0007669"/>
    <property type="project" value="InterPro"/>
</dbReference>
<sequence length="440" mass="50477">MYKMVWKTFKTRIEHDKNARKLDIFRTDMNASMVMMVTDMIFQAIYRSDNMMNASAAIRTQMLANYPDTDWQCILKCYFFCITKFCGQQMPGYSSDRFPDLSAEDRDEYTCSICQEIFDCPVTTTCCLQTFCEHCINDWLQNNTTCPYDRKSLTKADLTRASRIIANTLGRFKIRCDFWDVGCREVIKLEELPHHTLNCRYKDTKCPKCQCVQRSGHDCIEALRAEIEALKLANKTVITDHDKKLGAVNARPMGQTLPQHQILADCRQHLSAPVVLYNSMSADMIDKTLALREQNSVYLVCKNVVNQMELEYGTTWHCTGDWLGGSTGYYMAEQGKYLKVKYATLTLTVFHTDRLILARLKARIEHNKISRHLNILCTDMKSSMVSVVTDIVFEAIDRADTMNNTAAVIKAQMAVRYPGITWQCFLNGQGIGGYCLTKNR</sequence>
<dbReference type="SUPFAM" id="SSF57850">
    <property type="entry name" value="RING/U-box"/>
    <property type="match status" value="1"/>
</dbReference>
<keyword evidence="2" id="KW-0862">Zinc</keyword>
<gene>
    <name evidence="5" type="ORF">OSB1V03_LOCUS5880</name>
</gene>
<evidence type="ECO:0000259" key="4">
    <source>
        <dbReference type="PROSITE" id="PS50089"/>
    </source>
</evidence>
<evidence type="ECO:0000256" key="3">
    <source>
        <dbReference type="PROSITE-ProRule" id="PRU00175"/>
    </source>
</evidence>
<keyword evidence="1 3" id="KW-0479">Metal-binding</keyword>
<dbReference type="OrthoDB" id="9049620at2759"/>
<dbReference type="AlphaFoldDB" id="A0A7R9PYG1"/>
<keyword evidence="6" id="KW-1185">Reference proteome</keyword>
<dbReference type="Proteomes" id="UP000759131">
    <property type="component" value="Unassembled WGS sequence"/>
</dbReference>
<dbReference type="SUPFAM" id="SSF54648">
    <property type="entry name" value="DLC"/>
    <property type="match status" value="1"/>
</dbReference>
<evidence type="ECO:0000256" key="2">
    <source>
        <dbReference type="ARBA" id="ARBA00022833"/>
    </source>
</evidence>
<proteinExistence type="predicted"/>
<accession>A0A7R9PYG1</accession>
<dbReference type="GO" id="GO:0030286">
    <property type="term" value="C:dynein complex"/>
    <property type="evidence" value="ECO:0007669"/>
    <property type="project" value="InterPro"/>
</dbReference>
<evidence type="ECO:0000313" key="5">
    <source>
        <dbReference type="EMBL" id="CAD7625446.1"/>
    </source>
</evidence>
<dbReference type="InterPro" id="IPR001841">
    <property type="entry name" value="Znf_RING"/>
</dbReference>
<dbReference type="GO" id="GO:0008270">
    <property type="term" value="F:zinc ion binding"/>
    <property type="evidence" value="ECO:0007669"/>
    <property type="project" value="UniProtKB-KW"/>
</dbReference>
<organism evidence="5">
    <name type="scientific">Medioppia subpectinata</name>
    <dbReference type="NCBI Taxonomy" id="1979941"/>
    <lineage>
        <taxon>Eukaryota</taxon>
        <taxon>Metazoa</taxon>
        <taxon>Ecdysozoa</taxon>
        <taxon>Arthropoda</taxon>
        <taxon>Chelicerata</taxon>
        <taxon>Arachnida</taxon>
        <taxon>Acari</taxon>
        <taxon>Acariformes</taxon>
        <taxon>Sarcoptiformes</taxon>
        <taxon>Oribatida</taxon>
        <taxon>Brachypylina</taxon>
        <taxon>Oppioidea</taxon>
        <taxon>Oppiidae</taxon>
        <taxon>Medioppia</taxon>
    </lineage>
</organism>
<keyword evidence="1 3" id="KW-0863">Zinc-finger</keyword>
<evidence type="ECO:0000313" key="6">
    <source>
        <dbReference type="Proteomes" id="UP000759131"/>
    </source>
</evidence>
<protein>
    <recommendedName>
        <fullName evidence="4">RING-type domain-containing protein</fullName>
    </recommendedName>
</protein>
<dbReference type="InterPro" id="IPR037177">
    <property type="entry name" value="DLC_sf"/>
</dbReference>
<dbReference type="PANTHER" id="PTHR10131">
    <property type="entry name" value="TNF RECEPTOR ASSOCIATED FACTOR"/>
    <property type="match status" value="1"/>
</dbReference>
<dbReference type="PANTHER" id="PTHR10131:SF94">
    <property type="entry name" value="TNF RECEPTOR-ASSOCIATED FACTOR 4"/>
    <property type="match status" value="1"/>
</dbReference>
<dbReference type="EMBL" id="OC857643">
    <property type="protein sequence ID" value="CAD7625446.1"/>
    <property type="molecule type" value="Genomic_DNA"/>
</dbReference>
<dbReference type="PROSITE" id="PS50089">
    <property type="entry name" value="ZF_RING_2"/>
    <property type="match status" value="1"/>
</dbReference>
<name>A0A7R9PYG1_9ACAR</name>
<dbReference type="InterPro" id="IPR013083">
    <property type="entry name" value="Znf_RING/FYVE/PHD"/>
</dbReference>
<dbReference type="Pfam" id="PF13639">
    <property type="entry name" value="zf-RING_2"/>
    <property type="match status" value="1"/>
</dbReference>
<dbReference type="EMBL" id="CAJPIZ010003068">
    <property type="protein sequence ID" value="CAG2105876.1"/>
    <property type="molecule type" value="Genomic_DNA"/>
</dbReference>
<dbReference type="Gene3D" id="3.30.40.10">
    <property type="entry name" value="Zinc/RING finger domain, C3HC4 (zinc finger)"/>
    <property type="match status" value="2"/>
</dbReference>
<reference evidence="5" key="1">
    <citation type="submission" date="2020-11" db="EMBL/GenBank/DDBJ databases">
        <authorList>
            <person name="Tran Van P."/>
        </authorList>
    </citation>
    <scope>NUCLEOTIDE SEQUENCE</scope>
</reference>
<feature type="domain" description="RING-type" evidence="4">
    <location>
        <begin position="111"/>
        <end position="150"/>
    </location>
</feature>